<proteinExistence type="predicted"/>
<protein>
    <submittedName>
        <fullName evidence="1">Uncharacterized protein</fullName>
    </submittedName>
</protein>
<evidence type="ECO:0000313" key="1">
    <source>
        <dbReference type="EMBL" id="QDS88511.1"/>
    </source>
</evidence>
<gene>
    <name evidence="1" type="ORF">EC9_27020</name>
</gene>
<sequence length="79" mass="8817">MVAPKRLPDCSLTRLTWLQSVASGPAESNCCQGPGLANHPYDDPQRKSLAFLTKLAHKTLANRLGRRAIEYRTDLPVYH</sequence>
<reference evidence="1 2" key="1">
    <citation type="submission" date="2019-02" db="EMBL/GenBank/DDBJ databases">
        <title>Deep-cultivation of Planctomycetes and their phenomic and genomic characterization uncovers novel biology.</title>
        <authorList>
            <person name="Wiegand S."/>
            <person name="Jogler M."/>
            <person name="Boedeker C."/>
            <person name="Pinto D."/>
            <person name="Vollmers J."/>
            <person name="Rivas-Marin E."/>
            <person name="Kohn T."/>
            <person name="Peeters S.H."/>
            <person name="Heuer A."/>
            <person name="Rast P."/>
            <person name="Oberbeckmann S."/>
            <person name="Bunk B."/>
            <person name="Jeske O."/>
            <person name="Meyerdierks A."/>
            <person name="Storesund J.E."/>
            <person name="Kallscheuer N."/>
            <person name="Luecker S."/>
            <person name="Lage O.M."/>
            <person name="Pohl T."/>
            <person name="Merkel B.J."/>
            <person name="Hornburger P."/>
            <person name="Mueller R.-W."/>
            <person name="Bruemmer F."/>
            <person name="Labrenz M."/>
            <person name="Spormann A.M."/>
            <person name="Op den Camp H."/>
            <person name="Overmann J."/>
            <person name="Amann R."/>
            <person name="Jetten M.S.M."/>
            <person name="Mascher T."/>
            <person name="Medema M.H."/>
            <person name="Devos D.P."/>
            <person name="Kaster A.-K."/>
            <person name="Ovreas L."/>
            <person name="Rohde M."/>
            <person name="Galperin M.Y."/>
            <person name="Jogler C."/>
        </authorList>
    </citation>
    <scope>NUCLEOTIDE SEQUENCE [LARGE SCALE GENOMIC DNA]</scope>
    <source>
        <strain evidence="1 2">EC9</strain>
    </source>
</reference>
<accession>A0A517M0U9</accession>
<dbReference type="KEGG" id="ruv:EC9_27020"/>
<dbReference type="Proteomes" id="UP000319557">
    <property type="component" value="Chromosome"/>
</dbReference>
<keyword evidence="2" id="KW-1185">Reference proteome</keyword>
<dbReference type="EMBL" id="CP036261">
    <property type="protein sequence ID" value="QDS88511.1"/>
    <property type="molecule type" value="Genomic_DNA"/>
</dbReference>
<evidence type="ECO:0000313" key="2">
    <source>
        <dbReference type="Proteomes" id="UP000319557"/>
    </source>
</evidence>
<dbReference type="AlphaFoldDB" id="A0A517M0U9"/>
<name>A0A517M0U9_9BACT</name>
<organism evidence="1 2">
    <name type="scientific">Rosistilla ulvae</name>
    <dbReference type="NCBI Taxonomy" id="1930277"/>
    <lineage>
        <taxon>Bacteria</taxon>
        <taxon>Pseudomonadati</taxon>
        <taxon>Planctomycetota</taxon>
        <taxon>Planctomycetia</taxon>
        <taxon>Pirellulales</taxon>
        <taxon>Pirellulaceae</taxon>
        <taxon>Rosistilla</taxon>
    </lineage>
</organism>